<comment type="caution">
    <text evidence="1">The sequence shown here is derived from an EMBL/GenBank/DDBJ whole genome shotgun (WGS) entry which is preliminary data.</text>
</comment>
<evidence type="ECO:0008006" key="3">
    <source>
        <dbReference type="Google" id="ProtNLM"/>
    </source>
</evidence>
<proteinExistence type="predicted"/>
<reference evidence="1 2" key="1">
    <citation type="submission" date="2012-09" db="EMBL/GenBank/DDBJ databases">
        <title>Genome Sequence of alkane-degrading Bacterium Alcanivorax jadensis T9.</title>
        <authorList>
            <person name="Lai Q."/>
            <person name="Shao Z."/>
        </authorList>
    </citation>
    <scope>NUCLEOTIDE SEQUENCE [LARGE SCALE GENOMIC DNA]</scope>
    <source>
        <strain evidence="1 2">T9</strain>
    </source>
</reference>
<dbReference type="EMBL" id="ARXU01000002">
    <property type="protein sequence ID" value="KGD62318.1"/>
    <property type="molecule type" value="Genomic_DNA"/>
</dbReference>
<organism evidence="1 2">
    <name type="scientific">Alcanivorax jadensis T9</name>
    <dbReference type="NCBI Taxonomy" id="1177181"/>
    <lineage>
        <taxon>Bacteria</taxon>
        <taxon>Pseudomonadati</taxon>
        <taxon>Pseudomonadota</taxon>
        <taxon>Gammaproteobacteria</taxon>
        <taxon>Oceanospirillales</taxon>
        <taxon>Alcanivoracaceae</taxon>
        <taxon>Alcanivorax</taxon>
    </lineage>
</organism>
<protein>
    <recommendedName>
        <fullName evidence="3">Lecithin:cholesterol acyltransferase</fullName>
    </recommendedName>
</protein>
<dbReference type="PANTHER" id="PTHR11440">
    <property type="entry name" value="LECITHIN-CHOLESTEROL ACYLTRANSFERASE-RELATED"/>
    <property type="match status" value="1"/>
</dbReference>
<keyword evidence="2" id="KW-1185">Reference proteome</keyword>
<dbReference type="Pfam" id="PF02450">
    <property type="entry name" value="LCAT"/>
    <property type="match status" value="1"/>
</dbReference>
<evidence type="ECO:0000313" key="1">
    <source>
        <dbReference type="EMBL" id="KGD62318.1"/>
    </source>
</evidence>
<sequence length="441" mass="49594">MWRLGLLVGLIMAGCSEPQPDLHWLYGEALEARVPPPLIVVPGVMGSRLVATDSGKEVWPGGLGRLLFSDYADLALPLSGDPQESEWQVAGFFDGVAGQDFYGRIVRTLEEAAGYQRTEPGSPIDEPVARYYEFDYDWRQDNVATARHLHALIEQIRRDHDDPALKVDVIAHSMGGLALRYYLRYGTVDVLESNDFPVNGVGAERIHRLILLGTPNLGSITAMTSLLEGQRVGLRRVPAEVMLSFPSVYQLMPHALTPWLVTETGQSLSRDQFDAYIWKRFQIGPWDPALAKRIEPQHLESLQQASQRYLERARRFSWSLTVPVPAGEADIYQLGGDCHPSHSRFLVEEVNGTSHLRLWPEDIADRKPGRDYQRWMLEPGDGVVTKSSLLARNVLNPALPRHPHIHFPPRSAFFLCEQHDGLTGNVNFQDNLLHLLLSIDH</sequence>
<dbReference type="PROSITE" id="PS51257">
    <property type="entry name" value="PROKAR_LIPOPROTEIN"/>
    <property type="match status" value="1"/>
</dbReference>
<dbReference type="InterPro" id="IPR029058">
    <property type="entry name" value="AB_hydrolase_fold"/>
</dbReference>
<dbReference type="Proteomes" id="UP000029443">
    <property type="component" value="Unassembled WGS sequence"/>
</dbReference>
<dbReference type="SUPFAM" id="SSF53474">
    <property type="entry name" value="alpha/beta-Hydrolases"/>
    <property type="match status" value="1"/>
</dbReference>
<evidence type="ECO:0000313" key="2">
    <source>
        <dbReference type="Proteomes" id="UP000029443"/>
    </source>
</evidence>
<gene>
    <name evidence="1" type="ORF">T9A_00609</name>
</gene>
<dbReference type="Gene3D" id="3.40.50.1820">
    <property type="entry name" value="alpha/beta hydrolase"/>
    <property type="match status" value="1"/>
</dbReference>
<dbReference type="InterPro" id="IPR003386">
    <property type="entry name" value="LACT/PDAT_acylTrfase"/>
</dbReference>
<accession>A0ABR4WG52</accession>
<name>A0ABR4WG52_9GAMM</name>